<keyword evidence="5" id="KW-0808">Transferase</keyword>
<dbReference type="AlphaFoldDB" id="A0A158QA29"/>
<evidence type="ECO:0000259" key="10">
    <source>
        <dbReference type="Pfam" id="PF22600"/>
    </source>
</evidence>
<dbReference type="OrthoDB" id="2274644at2759"/>
<dbReference type="STRING" id="51028.A0A158QA29"/>
<keyword evidence="4" id="KW-0963">Cytoplasm</keyword>
<evidence type="ECO:0000256" key="7">
    <source>
        <dbReference type="ARBA" id="ARBA00022842"/>
    </source>
</evidence>
<protein>
    <submittedName>
        <fullName evidence="13">PAP-associated domain-containing protein</fullName>
    </submittedName>
</protein>
<evidence type="ECO:0000256" key="4">
    <source>
        <dbReference type="ARBA" id="ARBA00022490"/>
    </source>
</evidence>
<gene>
    <name evidence="11" type="ORF">EVEC_LOCUS3664</name>
</gene>
<comment type="similarity">
    <text evidence="8">Belongs to the DNA polymerase type-B-like family. GLD2 subfamily.</text>
</comment>
<dbReference type="PANTHER" id="PTHR12271">
    <property type="entry name" value="POLY A POLYMERASE CID PAP -RELATED"/>
    <property type="match status" value="1"/>
</dbReference>
<reference evidence="11 12" key="2">
    <citation type="submission" date="2018-10" db="EMBL/GenBank/DDBJ databases">
        <authorList>
            <consortium name="Pathogen Informatics"/>
        </authorList>
    </citation>
    <scope>NUCLEOTIDE SEQUENCE [LARGE SCALE GENOMIC DNA]</scope>
</reference>
<feature type="domain" description="PAP-associated" evidence="9">
    <location>
        <begin position="437"/>
        <end position="500"/>
    </location>
</feature>
<dbReference type="InterPro" id="IPR002058">
    <property type="entry name" value="PAP_assoc"/>
</dbReference>
<dbReference type="SUPFAM" id="SSF81301">
    <property type="entry name" value="Nucleotidyltransferase"/>
    <property type="match status" value="1"/>
</dbReference>
<feature type="domain" description="Poly(A) RNA polymerase mitochondrial-like central palm" evidence="10">
    <location>
        <begin position="212"/>
        <end position="350"/>
    </location>
</feature>
<dbReference type="Proteomes" id="UP000274131">
    <property type="component" value="Unassembled WGS sequence"/>
</dbReference>
<evidence type="ECO:0000313" key="13">
    <source>
        <dbReference type="WBParaSite" id="EVEC_0000395601-mRNA-1"/>
    </source>
</evidence>
<evidence type="ECO:0000313" key="11">
    <source>
        <dbReference type="EMBL" id="VDD88521.1"/>
    </source>
</evidence>
<sequence length="598" mass="68445">MGEITFPVSQTFCDRLCDFFKWIVCSDNSVSKTAIDCVGNTPNDFNKSPCTGDLLIDDGYLILACIANNPVLNSKLCCYEPLFSSSVKIRVFSETVSSWSLALKRRRLERSCREEPFVRYDMAFVNNELKNMWQKRSDEVKLFEEGQFVVDDKDVDGCCLTRSPSPCRSNSTLSSAYSSEELSTVSSMTLRYVPTSNSFDRENFSVSEMDVLSEEIWDYHMSVTQTEEILNLKMQLRDVLYCALSQLFPMCGLYIVGSSLNGFGTNSSDMDLCLMISCKEINQRTDAVVVLDLVRNLFQNINFIREQKLIIAKVPILRLHFYEPYGNIVVDLNANNSVAIRNTQLLCYYSYYDWRVRPLVSVVKEWAKRRDINDANRSSFTSYSLVLMVIHYLQCEAKVLPSLQEKYPKVFNQRIDVRTLSVSLPLEPQGFCQKTPTLGELLLGFFEYFAIKFDYEKDAISIRLGRKTERRLVANQLHNYNGRLSQWNCICIEEPFNYSNTAHSVHDQNLFDQIKYAFLEDYENLERTRDLHAFLDVNPLNSSFCLLERYTIQLSSCCIYSMGSSSSSEMLSGSTVGLPTGGTSSTSESCQVFFSVYN</sequence>
<evidence type="ECO:0000256" key="2">
    <source>
        <dbReference type="ARBA" id="ARBA00001946"/>
    </source>
</evidence>
<evidence type="ECO:0000259" key="9">
    <source>
        <dbReference type="Pfam" id="PF03828"/>
    </source>
</evidence>
<proteinExistence type="inferred from homology"/>
<dbReference type="CDD" id="cd05402">
    <property type="entry name" value="NT_PAP_TUTase"/>
    <property type="match status" value="1"/>
</dbReference>
<dbReference type="GO" id="GO:0005737">
    <property type="term" value="C:cytoplasm"/>
    <property type="evidence" value="ECO:0007669"/>
    <property type="project" value="UniProtKB-SubCell"/>
</dbReference>
<name>A0A158QA29_ENTVE</name>
<evidence type="ECO:0000256" key="1">
    <source>
        <dbReference type="ARBA" id="ARBA00001936"/>
    </source>
</evidence>
<evidence type="ECO:0000256" key="3">
    <source>
        <dbReference type="ARBA" id="ARBA00004496"/>
    </source>
</evidence>
<dbReference type="Gene3D" id="3.30.460.10">
    <property type="entry name" value="Beta Polymerase, domain 2"/>
    <property type="match status" value="1"/>
</dbReference>
<dbReference type="Pfam" id="PF03828">
    <property type="entry name" value="PAP_assoc"/>
    <property type="match status" value="1"/>
</dbReference>
<evidence type="ECO:0000256" key="8">
    <source>
        <dbReference type="ARBA" id="ARBA00038491"/>
    </source>
</evidence>
<evidence type="ECO:0000313" key="12">
    <source>
        <dbReference type="Proteomes" id="UP000274131"/>
    </source>
</evidence>
<organism evidence="13">
    <name type="scientific">Enterobius vermicularis</name>
    <name type="common">Human pinworm</name>
    <dbReference type="NCBI Taxonomy" id="51028"/>
    <lineage>
        <taxon>Eukaryota</taxon>
        <taxon>Metazoa</taxon>
        <taxon>Ecdysozoa</taxon>
        <taxon>Nematoda</taxon>
        <taxon>Chromadorea</taxon>
        <taxon>Rhabditida</taxon>
        <taxon>Spirurina</taxon>
        <taxon>Oxyuridomorpha</taxon>
        <taxon>Oxyuroidea</taxon>
        <taxon>Oxyuridae</taxon>
        <taxon>Enterobius</taxon>
    </lineage>
</organism>
<dbReference type="GO" id="GO:1990817">
    <property type="term" value="F:poly(A) RNA polymerase activity"/>
    <property type="evidence" value="ECO:0007669"/>
    <property type="project" value="TreeGrafter"/>
</dbReference>
<dbReference type="InterPro" id="IPR054708">
    <property type="entry name" value="MTPAP-like_central"/>
</dbReference>
<dbReference type="GO" id="GO:0046872">
    <property type="term" value="F:metal ion binding"/>
    <property type="evidence" value="ECO:0007669"/>
    <property type="project" value="UniProtKB-KW"/>
</dbReference>
<evidence type="ECO:0000256" key="6">
    <source>
        <dbReference type="ARBA" id="ARBA00022723"/>
    </source>
</evidence>
<keyword evidence="7" id="KW-0460">Magnesium</keyword>
<reference evidence="13" key="1">
    <citation type="submission" date="2016-04" db="UniProtKB">
        <authorList>
            <consortium name="WormBaseParasite"/>
        </authorList>
    </citation>
    <scope>IDENTIFICATION</scope>
</reference>
<dbReference type="WBParaSite" id="EVEC_0000395601-mRNA-1">
    <property type="protein sequence ID" value="EVEC_0000395601-mRNA-1"/>
    <property type="gene ID" value="EVEC_0000395601"/>
</dbReference>
<keyword evidence="12" id="KW-1185">Reference proteome</keyword>
<comment type="subcellular location">
    <subcellularLocation>
        <location evidence="3">Cytoplasm</location>
    </subcellularLocation>
</comment>
<dbReference type="InterPro" id="IPR043519">
    <property type="entry name" value="NT_sf"/>
</dbReference>
<comment type="cofactor">
    <cofactor evidence="1">
        <name>Mn(2+)</name>
        <dbReference type="ChEBI" id="CHEBI:29035"/>
    </cofactor>
</comment>
<dbReference type="GO" id="GO:0031123">
    <property type="term" value="P:RNA 3'-end processing"/>
    <property type="evidence" value="ECO:0007669"/>
    <property type="project" value="TreeGrafter"/>
</dbReference>
<comment type="cofactor">
    <cofactor evidence="2">
        <name>Mg(2+)</name>
        <dbReference type="ChEBI" id="CHEBI:18420"/>
    </cofactor>
</comment>
<dbReference type="Pfam" id="PF22600">
    <property type="entry name" value="MTPAP-like_central"/>
    <property type="match status" value="1"/>
</dbReference>
<dbReference type="SUPFAM" id="SSF81631">
    <property type="entry name" value="PAP/OAS1 substrate-binding domain"/>
    <property type="match status" value="1"/>
</dbReference>
<dbReference type="Gene3D" id="1.10.1410.10">
    <property type="match status" value="1"/>
</dbReference>
<accession>A0A158QA29</accession>
<dbReference type="PANTHER" id="PTHR12271:SF40">
    <property type="entry name" value="POLY(A) RNA POLYMERASE GLD2"/>
    <property type="match status" value="1"/>
</dbReference>
<keyword evidence="6" id="KW-0479">Metal-binding</keyword>
<evidence type="ECO:0000256" key="5">
    <source>
        <dbReference type="ARBA" id="ARBA00022679"/>
    </source>
</evidence>
<dbReference type="EMBL" id="UXUI01007651">
    <property type="protein sequence ID" value="VDD88521.1"/>
    <property type="molecule type" value="Genomic_DNA"/>
</dbReference>